<dbReference type="RefSeq" id="WP_012163726.1">
    <property type="nucleotide sequence ID" value="NC_009925.1"/>
</dbReference>
<dbReference type="InterPro" id="IPR036908">
    <property type="entry name" value="RlpA-like_sf"/>
</dbReference>
<dbReference type="GO" id="GO:0019867">
    <property type="term" value="C:outer membrane"/>
    <property type="evidence" value="ECO:0007669"/>
    <property type="project" value="InterPro"/>
</dbReference>
<dbReference type="PIRSF" id="PIRSF019422">
    <property type="entry name" value="MltA"/>
    <property type="match status" value="1"/>
</dbReference>
<keyword evidence="3" id="KW-0456">Lyase</keyword>
<evidence type="ECO:0000256" key="6">
    <source>
        <dbReference type="SAM" id="SignalP"/>
    </source>
</evidence>
<dbReference type="EMBL" id="CP000828">
    <property type="protein sequence ID" value="ABW28321.1"/>
    <property type="molecule type" value="Genomic_DNA"/>
</dbReference>
<dbReference type="STRING" id="329726.AM1_3327"/>
<keyword evidence="6" id="KW-0732">Signal</keyword>
<accession>B0BZ21</accession>
<dbReference type="GO" id="GO:0009253">
    <property type="term" value="P:peptidoglycan catabolic process"/>
    <property type="evidence" value="ECO:0007669"/>
    <property type="project" value="TreeGrafter"/>
</dbReference>
<feature type="domain" description="Lytic transglycosylase MltA" evidence="7">
    <location>
        <begin position="147"/>
        <end position="288"/>
    </location>
</feature>
<evidence type="ECO:0000256" key="5">
    <source>
        <dbReference type="ARBA" id="ARBA00030918"/>
    </source>
</evidence>
<dbReference type="CDD" id="cd14668">
    <property type="entry name" value="mlta_B"/>
    <property type="match status" value="1"/>
</dbReference>
<name>B0BZ21_ACAM1</name>
<dbReference type="HOGENOM" id="CLU_037751_1_0_3"/>
<feature type="chain" id="PRO_5002747946" description="peptidoglycan lytic exotransglycosylase" evidence="6">
    <location>
        <begin position="22"/>
        <end position="392"/>
    </location>
</feature>
<dbReference type="CAZy" id="GH102">
    <property type="family name" value="Glycoside Hydrolase Family 102"/>
</dbReference>
<dbReference type="PANTHER" id="PTHR30124:SF0">
    <property type="entry name" value="MEMBRANE-BOUND LYTIC MUREIN TRANSGLYCOSYLASE A"/>
    <property type="match status" value="1"/>
</dbReference>
<dbReference type="Proteomes" id="UP000000268">
    <property type="component" value="Chromosome"/>
</dbReference>
<dbReference type="Pfam" id="PF03562">
    <property type="entry name" value="MltA"/>
    <property type="match status" value="1"/>
</dbReference>
<dbReference type="PANTHER" id="PTHR30124">
    <property type="entry name" value="MEMBRANE-BOUND LYTIC MUREIN TRANSGLYCOSYLASE A"/>
    <property type="match status" value="1"/>
</dbReference>
<protein>
    <recommendedName>
        <fullName evidence="2">peptidoglycan lytic exotransglycosylase</fullName>
        <ecNumber evidence="2">4.2.2.n1</ecNumber>
    </recommendedName>
    <alternativeName>
        <fullName evidence="5">Murein hydrolase A</fullName>
    </alternativeName>
</protein>
<evidence type="ECO:0000313" key="8">
    <source>
        <dbReference type="EMBL" id="ABW28321.1"/>
    </source>
</evidence>
<dbReference type="Gene3D" id="2.40.40.10">
    <property type="entry name" value="RlpA-like domain"/>
    <property type="match status" value="1"/>
</dbReference>
<gene>
    <name evidence="8" type="ordered locus">AM1_3327</name>
</gene>
<dbReference type="KEGG" id="amr:AM1_3327"/>
<dbReference type="InterPro" id="IPR026044">
    <property type="entry name" value="MltA"/>
</dbReference>
<evidence type="ECO:0000256" key="1">
    <source>
        <dbReference type="ARBA" id="ARBA00001420"/>
    </source>
</evidence>
<evidence type="ECO:0000259" key="7">
    <source>
        <dbReference type="SMART" id="SM00925"/>
    </source>
</evidence>
<feature type="signal peptide" evidence="6">
    <location>
        <begin position="1"/>
        <end position="21"/>
    </location>
</feature>
<keyword evidence="4" id="KW-0961">Cell wall biogenesis/degradation</keyword>
<dbReference type="OrthoDB" id="9783686at2"/>
<dbReference type="InterPro" id="IPR005300">
    <property type="entry name" value="MltA_B"/>
</dbReference>
<dbReference type="CDD" id="cd14485">
    <property type="entry name" value="mltA_like_LT_A"/>
    <property type="match status" value="1"/>
</dbReference>
<dbReference type="GO" id="GO:0008933">
    <property type="term" value="F:peptidoglycan lytic transglycosylase activity"/>
    <property type="evidence" value="ECO:0007669"/>
    <property type="project" value="TreeGrafter"/>
</dbReference>
<evidence type="ECO:0000313" key="9">
    <source>
        <dbReference type="Proteomes" id="UP000000268"/>
    </source>
</evidence>
<reference evidence="8 9" key="1">
    <citation type="journal article" date="2008" name="Proc. Natl. Acad. Sci. U.S.A.">
        <title>Niche adaptation and genome expansion in the chlorophyll d-producing cyanobacterium Acaryochloris marina.</title>
        <authorList>
            <person name="Swingley W.D."/>
            <person name="Chen M."/>
            <person name="Cheung P.C."/>
            <person name="Conrad A.L."/>
            <person name="Dejesa L.C."/>
            <person name="Hao J."/>
            <person name="Honchak B.M."/>
            <person name="Karbach L.E."/>
            <person name="Kurdoglu A."/>
            <person name="Lahiri S."/>
            <person name="Mastrian S.D."/>
            <person name="Miyashita H."/>
            <person name="Page L."/>
            <person name="Ramakrishna P."/>
            <person name="Satoh S."/>
            <person name="Sattley W.M."/>
            <person name="Shimada Y."/>
            <person name="Taylor H.L."/>
            <person name="Tomo T."/>
            <person name="Tsuchiya T."/>
            <person name="Wang Z.T."/>
            <person name="Raymond J."/>
            <person name="Mimuro M."/>
            <person name="Blankenship R.E."/>
            <person name="Touchman J.W."/>
        </authorList>
    </citation>
    <scope>NUCLEOTIDE SEQUENCE [LARGE SCALE GENOMIC DNA]</scope>
    <source>
        <strain evidence="9">MBIC 11017</strain>
    </source>
</reference>
<keyword evidence="9" id="KW-1185">Reference proteome</keyword>
<dbReference type="GO" id="GO:0071555">
    <property type="term" value="P:cell wall organization"/>
    <property type="evidence" value="ECO:0007669"/>
    <property type="project" value="UniProtKB-KW"/>
</dbReference>
<evidence type="ECO:0000256" key="2">
    <source>
        <dbReference type="ARBA" id="ARBA00012587"/>
    </source>
</evidence>
<dbReference type="SMART" id="SM00925">
    <property type="entry name" value="MltA"/>
    <property type="match status" value="1"/>
</dbReference>
<dbReference type="SUPFAM" id="SSF50685">
    <property type="entry name" value="Barwin-like endoglucanases"/>
    <property type="match status" value="1"/>
</dbReference>
<dbReference type="Gene3D" id="2.40.240.50">
    <property type="entry name" value="Barwin-like endoglucanases"/>
    <property type="match status" value="1"/>
</dbReference>
<sequence>MFFLTLPLLLGCTAATTPLTAATPPVDPLPLKVVSTDQLPKGLAKDQQLWNKVNGQKGDYKALLTAIDHSLEYLGTDKAQKDYQDYKVPGITRDRVSRSLRRFRQLVVQAKSPQALETAVKKEFQFYQSIGNDQKGNVDFTGYYEATYPASRQPTTEFRYPLYQAPADLKAWPKPHPTRAELEGADGLQASQGPLKGLELVWLRDRIQAFLVQVQGSARLGLTDGTEMTVGYAGKTAHPYTSIGKALIADGKFTLEELSLPVVLQYFEENPQDLDLYIPKNKSFVFFQETFGSPPMGNLNVPVTDERSIATDKSLMPPGALALIQTNLPYYNASQTLEFKDVSRFVLDHDTGSAIKGPGRVDIFMGTGAKAKERAGVMTGSGQLYYLLLKDN</sequence>
<comment type="catalytic activity">
    <reaction evidence="1">
        <text>Exolytic cleavage of the (1-&gt;4)-beta-glycosidic linkage between N-acetylmuramic acid (MurNAc) and N-acetylglucosamine (GlcNAc) residues in peptidoglycan, from either the reducing or the non-reducing ends of the peptidoglycan chains, with concomitant formation of a 1,6-anhydrobond in the MurNAc residue.</text>
        <dbReference type="EC" id="4.2.2.n1"/>
    </reaction>
</comment>
<proteinExistence type="predicted"/>
<dbReference type="EC" id="4.2.2.n1" evidence="2"/>
<dbReference type="GO" id="GO:0009254">
    <property type="term" value="P:peptidoglycan turnover"/>
    <property type="evidence" value="ECO:0007669"/>
    <property type="project" value="InterPro"/>
</dbReference>
<dbReference type="GO" id="GO:0004553">
    <property type="term" value="F:hydrolase activity, hydrolyzing O-glycosyl compounds"/>
    <property type="evidence" value="ECO:0007669"/>
    <property type="project" value="InterPro"/>
</dbReference>
<organism evidence="8 9">
    <name type="scientific">Acaryochloris marina (strain MBIC 11017)</name>
    <dbReference type="NCBI Taxonomy" id="329726"/>
    <lineage>
        <taxon>Bacteria</taxon>
        <taxon>Bacillati</taxon>
        <taxon>Cyanobacteriota</taxon>
        <taxon>Cyanophyceae</taxon>
        <taxon>Acaryochloridales</taxon>
        <taxon>Acaryochloridaceae</taxon>
        <taxon>Acaryochloris</taxon>
    </lineage>
</organism>
<dbReference type="AlphaFoldDB" id="B0BZ21"/>
<dbReference type="Pfam" id="PF06725">
    <property type="entry name" value="3D"/>
    <property type="match status" value="1"/>
</dbReference>
<dbReference type="InterPro" id="IPR010611">
    <property type="entry name" value="3D_dom"/>
</dbReference>
<evidence type="ECO:0000256" key="4">
    <source>
        <dbReference type="ARBA" id="ARBA00023316"/>
    </source>
</evidence>
<evidence type="ECO:0000256" key="3">
    <source>
        <dbReference type="ARBA" id="ARBA00023239"/>
    </source>
</evidence>
<dbReference type="eggNOG" id="COG2821">
    <property type="taxonomic scope" value="Bacteria"/>
</dbReference>